<dbReference type="InterPro" id="IPR008250">
    <property type="entry name" value="ATPase_P-typ_transduc_dom_A_sf"/>
</dbReference>
<dbReference type="AlphaFoldDB" id="A0A1V0B7Z8"/>
<keyword evidence="10" id="KW-0547">Nucleotide-binding</keyword>
<feature type="domain" description="P-type ATPase A" evidence="11">
    <location>
        <begin position="187"/>
        <end position="288"/>
    </location>
</feature>
<keyword evidence="3 10" id="KW-0812">Transmembrane</keyword>
<evidence type="ECO:0000256" key="2">
    <source>
        <dbReference type="ARBA" id="ARBA00006024"/>
    </source>
</evidence>
<dbReference type="PROSITE" id="PS00154">
    <property type="entry name" value="ATPASE_E1_E2"/>
    <property type="match status" value="1"/>
</dbReference>
<dbReference type="Gene3D" id="2.70.150.10">
    <property type="entry name" value="Calcium-transporting ATPase, cytoplasmic transduction domain A"/>
    <property type="match status" value="1"/>
</dbReference>
<dbReference type="NCBIfam" id="TIGR01525">
    <property type="entry name" value="ATPase-IB_hvy"/>
    <property type="match status" value="1"/>
</dbReference>
<dbReference type="PANTHER" id="PTHR48085">
    <property type="entry name" value="CADMIUM/ZINC-TRANSPORTING ATPASE HMA2-RELATED"/>
    <property type="match status" value="1"/>
</dbReference>
<dbReference type="PROSITE" id="PS01229">
    <property type="entry name" value="COF_2"/>
    <property type="match status" value="1"/>
</dbReference>
<dbReference type="InterPro" id="IPR059000">
    <property type="entry name" value="ATPase_P-type_domA"/>
</dbReference>
<dbReference type="KEGG" id="ppha:BVH74_15425"/>
<dbReference type="EMBL" id="CP020100">
    <property type="protein sequence ID" value="AQZ96058.1"/>
    <property type="molecule type" value="Genomic_DNA"/>
</dbReference>
<dbReference type="GO" id="GO:0046872">
    <property type="term" value="F:metal ion binding"/>
    <property type="evidence" value="ECO:0007669"/>
    <property type="project" value="UniProtKB-KW"/>
</dbReference>
<dbReference type="PRINTS" id="PR00120">
    <property type="entry name" value="HATPASE"/>
</dbReference>
<evidence type="ECO:0000256" key="4">
    <source>
        <dbReference type="ARBA" id="ARBA00022723"/>
    </source>
</evidence>
<sequence>MVSTGQPVCLASSPIFISSCPELLDPVVTIGCAMASRQPRRVWNMSCCDNQPQALKPEIDNCCGADGCSSSEHRSAWGRWRLAAAGLAALAAEVLHLAGLAGDWRVAALALLSILLCGLGTYKAGWQAIRRRELNINALMSVAVTGAMLIGEWPEAAMVMFLFTIAELIEERSLERARRAISSLLDLSPAQARVLQADGRWRDVSVAEVALGDRVRVRPGERIALDGEVLSGHSSINQAPITGESLPVDKRSGDTLFAGSLNQQGELEYRVTAAASNSTLARIIRAVEQAQASQAPTQRFIDRFARIYTPAVFALALVVALVPALFVGDWLEWIYRALVLLVVACPCALVISTPVTVVSGLTRAARLGILIKGGRFLEAGRELDCLALDKTGTLTLGQPELTDIEPLNGQGSELLFGLAASLAERSDHPVSSALSRAARQQQARLQAVEGFAALPGSGVRGRIDGQDYWLGNRRLMSELGRLDATLEQRLQALERQGKSVVVLADAQQPLALFAVADQLKPGTREAIGRLSLAGVESRMLSGDNPHAARTIAAQAGIDQAHAELLPEHKLELVERWQAEGRRVGMVGDGINDAPALARADIGFAMAAAGTDTAMETADVALMDDDLGKIPTFIQLSRETVRILRQNIVLAVGIKALFLLLTLTGHTTLWMAVFADMGVSLLVVFNGLRLLRARPQVESQPAQAPHQISAANQ</sequence>
<keyword evidence="10" id="KW-1003">Cell membrane</keyword>
<organism evidence="12 13">
    <name type="scientific">Halopseudomonas phragmitis</name>
    <dbReference type="NCBI Taxonomy" id="1931241"/>
    <lineage>
        <taxon>Bacteria</taxon>
        <taxon>Pseudomonadati</taxon>
        <taxon>Pseudomonadota</taxon>
        <taxon>Gammaproteobacteria</taxon>
        <taxon>Pseudomonadales</taxon>
        <taxon>Pseudomonadaceae</taxon>
        <taxon>Halopseudomonas</taxon>
    </lineage>
</organism>
<evidence type="ECO:0000256" key="9">
    <source>
        <dbReference type="ARBA" id="ARBA00047308"/>
    </source>
</evidence>
<protein>
    <recommendedName>
        <fullName evidence="8">P-type Zn(2+) transporter</fullName>
        <ecNumber evidence="8">7.2.2.12</ecNumber>
    </recommendedName>
</protein>
<dbReference type="STRING" id="1931241.BVH74_15425"/>
<dbReference type="SUPFAM" id="SSF56784">
    <property type="entry name" value="HAD-like"/>
    <property type="match status" value="1"/>
</dbReference>
<dbReference type="Gene3D" id="3.40.1110.10">
    <property type="entry name" value="Calcium-transporting ATPase, cytoplasmic domain N"/>
    <property type="match status" value="1"/>
</dbReference>
<proteinExistence type="inferred from homology"/>
<dbReference type="SFLD" id="SFLDF00027">
    <property type="entry name" value="p-type_atpase"/>
    <property type="match status" value="1"/>
</dbReference>
<evidence type="ECO:0000313" key="12">
    <source>
        <dbReference type="EMBL" id="AQZ96058.1"/>
    </source>
</evidence>
<feature type="transmembrane region" description="Helical" evidence="10">
    <location>
        <begin position="104"/>
        <end position="122"/>
    </location>
</feature>
<dbReference type="EC" id="7.2.2.12" evidence="8"/>
<dbReference type="Pfam" id="PF00702">
    <property type="entry name" value="Hydrolase"/>
    <property type="match status" value="1"/>
</dbReference>
<accession>A0A1V0B7Z8</accession>
<evidence type="ECO:0000256" key="8">
    <source>
        <dbReference type="ARBA" id="ARBA00039097"/>
    </source>
</evidence>
<evidence type="ECO:0000313" key="13">
    <source>
        <dbReference type="Proteomes" id="UP000243488"/>
    </source>
</evidence>
<keyword evidence="7 10" id="KW-0472">Membrane</keyword>
<keyword evidence="4 10" id="KW-0479">Metal-binding</keyword>
<keyword evidence="6 10" id="KW-1133">Transmembrane helix</keyword>
<name>A0A1V0B7Z8_9GAMM</name>
<comment type="similarity">
    <text evidence="2 10">Belongs to the cation transport ATPase (P-type) (TC 3.A.3) family. Type IB subfamily.</text>
</comment>
<dbReference type="InterPro" id="IPR044492">
    <property type="entry name" value="P_typ_ATPase_HD_dom"/>
</dbReference>
<keyword evidence="5" id="KW-1278">Translocase</keyword>
<dbReference type="GO" id="GO:0016463">
    <property type="term" value="F:P-type zinc transporter activity"/>
    <property type="evidence" value="ECO:0007669"/>
    <property type="project" value="UniProtKB-EC"/>
</dbReference>
<dbReference type="SFLD" id="SFLDG00002">
    <property type="entry name" value="C1.7:_P-type_atpase_like"/>
    <property type="match status" value="1"/>
</dbReference>
<dbReference type="SUPFAM" id="SSF81665">
    <property type="entry name" value="Calcium ATPase, transmembrane domain M"/>
    <property type="match status" value="1"/>
</dbReference>
<comment type="catalytic activity">
    <reaction evidence="9">
        <text>Zn(2+)(in) + ATP + H2O = Zn(2+)(out) + ADP + phosphate + H(+)</text>
        <dbReference type="Rhea" id="RHEA:20621"/>
        <dbReference type="ChEBI" id="CHEBI:15377"/>
        <dbReference type="ChEBI" id="CHEBI:15378"/>
        <dbReference type="ChEBI" id="CHEBI:29105"/>
        <dbReference type="ChEBI" id="CHEBI:30616"/>
        <dbReference type="ChEBI" id="CHEBI:43474"/>
        <dbReference type="ChEBI" id="CHEBI:456216"/>
        <dbReference type="EC" id="7.2.2.12"/>
    </reaction>
</comment>
<dbReference type="NCBIfam" id="TIGR01512">
    <property type="entry name" value="ATPase-IB2_Cd"/>
    <property type="match status" value="1"/>
</dbReference>
<dbReference type="Proteomes" id="UP000243488">
    <property type="component" value="Chromosome"/>
</dbReference>
<dbReference type="PRINTS" id="PR00119">
    <property type="entry name" value="CATATPASE"/>
</dbReference>
<dbReference type="InterPro" id="IPR018303">
    <property type="entry name" value="ATPase_P-typ_P_site"/>
</dbReference>
<evidence type="ECO:0000256" key="3">
    <source>
        <dbReference type="ARBA" id="ARBA00022692"/>
    </source>
</evidence>
<dbReference type="InterPro" id="IPR023214">
    <property type="entry name" value="HAD_sf"/>
</dbReference>
<dbReference type="GO" id="GO:0016887">
    <property type="term" value="F:ATP hydrolysis activity"/>
    <property type="evidence" value="ECO:0007669"/>
    <property type="project" value="InterPro"/>
</dbReference>
<evidence type="ECO:0000256" key="1">
    <source>
        <dbReference type="ARBA" id="ARBA00004370"/>
    </source>
</evidence>
<dbReference type="NCBIfam" id="TIGR01494">
    <property type="entry name" value="ATPase_P-type"/>
    <property type="match status" value="1"/>
</dbReference>
<dbReference type="GO" id="GO:0005524">
    <property type="term" value="F:ATP binding"/>
    <property type="evidence" value="ECO:0007669"/>
    <property type="project" value="UniProtKB-UniRule"/>
</dbReference>
<feature type="transmembrane region" description="Helical" evidence="10">
    <location>
        <begin position="333"/>
        <end position="358"/>
    </location>
</feature>
<dbReference type="GO" id="GO:0015086">
    <property type="term" value="F:cadmium ion transmembrane transporter activity"/>
    <property type="evidence" value="ECO:0007669"/>
    <property type="project" value="TreeGrafter"/>
</dbReference>
<dbReference type="Pfam" id="PF00122">
    <property type="entry name" value="E1-E2_ATPase"/>
    <property type="match status" value="1"/>
</dbReference>
<feature type="transmembrane region" description="Helical" evidence="10">
    <location>
        <begin position="307"/>
        <end position="327"/>
    </location>
</feature>
<dbReference type="GO" id="GO:0005886">
    <property type="term" value="C:plasma membrane"/>
    <property type="evidence" value="ECO:0007669"/>
    <property type="project" value="UniProtKB-SubCell"/>
</dbReference>
<evidence type="ECO:0000256" key="6">
    <source>
        <dbReference type="ARBA" id="ARBA00022989"/>
    </source>
</evidence>
<evidence type="ECO:0000256" key="10">
    <source>
        <dbReference type="RuleBase" id="RU362081"/>
    </source>
</evidence>
<dbReference type="SFLD" id="SFLDS00003">
    <property type="entry name" value="Haloacid_Dehalogenase"/>
    <property type="match status" value="1"/>
</dbReference>
<dbReference type="SUPFAM" id="SSF81653">
    <property type="entry name" value="Calcium ATPase, transduction domain A"/>
    <property type="match status" value="1"/>
</dbReference>
<comment type="subcellular location">
    <subcellularLocation>
        <location evidence="10">Cell membrane</location>
    </subcellularLocation>
    <subcellularLocation>
        <location evidence="1">Membrane</location>
    </subcellularLocation>
</comment>
<evidence type="ECO:0000256" key="5">
    <source>
        <dbReference type="ARBA" id="ARBA00022967"/>
    </source>
</evidence>
<dbReference type="InterPro" id="IPR023298">
    <property type="entry name" value="ATPase_P-typ_TM_dom_sf"/>
</dbReference>
<gene>
    <name evidence="12" type="ORF">BVH74_15425</name>
</gene>
<reference evidence="12 13" key="1">
    <citation type="submission" date="2017-03" db="EMBL/GenBank/DDBJ databases">
        <title>Complete genome sequence of the novel DNRA strain Pseudomonas sp. S-6-2 isolated from Chinese polluted river sediment. Journal of Biotechnology.</title>
        <authorList>
            <person name="Li J."/>
            <person name="Xiang F."/>
            <person name="Wang L."/>
            <person name="Xi L."/>
            <person name="Liu J."/>
        </authorList>
    </citation>
    <scope>NUCLEOTIDE SEQUENCE [LARGE SCALE GENOMIC DNA]</scope>
    <source>
        <strain evidence="12 13">S-6-2</strain>
    </source>
</reference>
<feature type="transmembrane region" description="Helical" evidence="10">
    <location>
        <begin position="642"/>
        <end position="662"/>
    </location>
</feature>
<dbReference type="InterPro" id="IPR051014">
    <property type="entry name" value="Cation_Transport_ATPase_IB"/>
</dbReference>
<evidence type="ECO:0000256" key="7">
    <source>
        <dbReference type="ARBA" id="ARBA00023136"/>
    </source>
</evidence>
<keyword evidence="13" id="KW-1185">Reference proteome</keyword>
<dbReference type="FunFam" id="2.70.150.10:FF:000002">
    <property type="entry name" value="Copper-transporting ATPase 1, putative"/>
    <property type="match status" value="1"/>
</dbReference>
<dbReference type="InterPro" id="IPR001757">
    <property type="entry name" value="P_typ_ATPase"/>
</dbReference>
<dbReference type="InterPro" id="IPR036412">
    <property type="entry name" value="HAD-like_sf"/>
</dbReference>
<dbReference type="NCBIfam" id="TIGR01511">
    <property type="entry name" value="ATPase-IB1_Cu"/>
    <property type="match status" value="1"/>
</dbReference>
<dbReference type="InterPro" id="IPR027256">
    <property type="entry name" value="P-typ_ATPase_IB"/>
</dbReference>
<dbReference type="InterPro" id="IPR023299">
    <property type="entry name" value="ATPase_P-typ_cyto_dom_N"/>
</dbReference>
<keyword evidence="10" id="KW-0067">ATP-binding</keyword>
<evidence type="ECO:0000259" key="11">
    <source>
        <dbReference type="Pfam" id="PF00122"/>
    </source>
</evidence>
<dbReference type="Gene3D" id="3.40.50.1000">
    <property type="entry name" value="HAD superfamily/HAD-like"/>
    <property type="match status" value="1"/>
</dbReference>
<dbReference type="PANTHER" id="PTHR48085:SF5">
    <property type="entry name" value="CADMIUM_ZINC-TRANSPORTING ATPASE HMA4-RELATED"/>
    <property type="match status" value="1"/>
</dbReference>